<dbReference type="Proteomes" id="UP000297245">
    <property type="component" value="Unassembled WGS sequence"/>
</dbReference>
<reference evidence="2 3" key="1">
    <citation type="journal article" date="2019" name="Nat. Ecol. Evol.">
        <title>Megaphylogeny resolves global patterns of mushroom evolution.</title>
        <authorList>
            <person name="Varga T."/>
            <person name="Krizsan K."/>
            <person name="Foldi C."/>
            <person name="Dima B."/>
            <person name="Sanchez-Garcia M."/>
            <person name="Sanchez-Ramirez S."/>
            <person name="Szollosi G.J."/>
            <person name="Szarkandi J.G."/>
            <person name="Papp V."/>
            <person name="Albert L."/>
            <person name="Andreopoulos W."/>
            <person name="Angelini C."/>
            <person name="Antonin V."/>
            <person name="Barry K.W."/>
            <person name="Bougher N.L."/>
            <person name="Buchanan P."/>
            <person name="Buyck B."/>
            <person name="Bense V."/>
            <person name="Catcheside P."/>
            <person name="Chovatia M."/>
            <person name="Cooper J."/>
            <person name="Damon W."/>
            <person name="Desjardin D."/>
            <person name="Finy P."/>
            <person name="Geml J."/>
            <person name="Haridas S."/>
            <person name="Hughes K."/>
            <person name="Justo A."/>
            <person name="Karasinski D."/>
            <person name="Kautmanova I."/>
            <person name="Kiss B."/>
            <person name="Kocsube S."/>
            <person name="Kotiranta H."/>
            <person name="LaButti K.M."/>
            <person name="Lechner B.E."/>
            <person name="Liimatainen K."/>
            <person name="Lipzen A."/>
            <person name="Lukacs Z."/>
            <person name="Mihaltcheva S."/>
            <person name="Morgado L.N."/>
            <person name="Niskanen T."/>
            <person name="Noordeloos M.E."/>
            <person name="Ohm R.A."/>
            <person name="Ortiz-Santana B."/>
            <person name="Ovrebo C."/>
            <person name="Racz N."/>
            <person name="Riley R."/>
            <person name="Savchenko A."/>
            <person name="Shiryaev A."/>
            <person name="Soop K."/>
            <person name="Spirin V."/>
            <person name="Szebenyi C."/>
            <person name="Tomsovsky M."/>
            <person name="Tulloss R.E."/>
            <person name="Uehling J."/>
            <person name="Grigoriev I.V."/>
            <person name="Vagvolgyi C."/>
            <person name="Papp T."/>
            <person name="Martin F.M."/>
            <person name="Miettinen O."/>
            <person name="Hibbett D.S."/>
            <person name="Nagy L.G."/>
        </authorList>
    </citation>
    <scope>NUCLEOTIDE SEQUENCE [LARGE SCALE GENOMIC DNA]</scope>
    <source>
        <strain evidence="2 3">CBS 962.96</strain>
    </source>
</reference>
<feature type="region of interest" description="Disordered" evidence="1">
    <location>
        <begin position="165"/>
        <end position="204"/>
    </location>
</feature>
<feature type="compositionally biased region" description="Pro residues" evidence="1">
    <location>
        <begin position="294"/>
        <end position="307"/>
    </location>
</feature>
<feature type="region of interest" description="Disordered" evidence="1">
    <location>
        <begin position="274"/>
        <end position="372"/>
    </location>
</feature>
<dbReference type="AlphaFoldDB" id="A0A4S8ME88"/>
<feature type="non-terminal residue" evidence="2">
    <location>
        <position position="482"/>
    </location>
</feature>
<feature type="region of interest" description="Disordered" evidence="1">
    <location>
        <begin position="410"/>
        <end position="482"/>
    </location>
</feature>
<accession>A0A4S8ME88</accession>
<sequence>MSSSLFLRRMITILVLTAIIMVFTLFTAFTRSTAEPFSWTTAHAQFTKIHIVKGGDELRFVELSWWEVPVVSVVYVLLEIGLGQEVRDGIKDANKRVVKWQKRRNEKATAAKENVLPLHRPSTSTTTTTDVIHIQVPLEAINAPKTTHGKDLVSGWDDMIDLKVSPKSQKSNSPTPSDCSKSTPSPNASPSKKSLTCPSSPTRSLYSKASFASLADSSYESTKARKSCSSPISVRFPIPPSPRFPPPSPTSPEQLEDEAFTASTLKYLNSPTAQSLGLQSPASASPLTMVTPASPSPSSPSPVPVMQPPTVYTSPLKIGYDRTEPPWRSNGRVTPIPRDPDVSPPPSPPSPSPSSSRKPTIPKRNREIVIDSRIDETLLVPNRFLGGERKAAQNVPDDVESVISSIIEVPWPQPPSTIPPRARLPISPRSESPASSDTSCVTESFGRPHSEDRPFRGPSISPVPSDETQKRPISPLNLVKKK</sequence>
<gene>
    <name evidence="2" type="ORF">K435DRAFT_718649</name>
</gene>
<protein>
    <submittedName>
        <fullName evidence="2">Uncharacterized protein</fullName>
    </submittedName>
</protein>
<feature type="compositionally biased region" description="Basic and acidic residues" evidence="1">
    <location>
        <begin position="446"/>
        <end position="455"/>
    </location>
</feature>
<feature type="compositionally biased region" description="Pro residues" evidence="1">
    <location>
        <begin position="237"/>
        <end position="250"/>
    </location>
</feature>
<evidence type="ECO:0000256" key="1">
    <source>
        <dbReference type="SAM" id="MobiDB-lite"/>
    </source>
</evidence>
<dbReference type="EMBL" id="ML179098">
    <property type="protein sequence ID" value="THV00870.1"/>
    <property type="molecule type" value="Genomic_DNA"/>
</dbReference>
<organism evidence="2 3">
    <name type="scientific">Dendrothele bispora (strain CBS 962.96)</name>
    <dbReference type="NCBI Taxonomy" id="1314807"/>
    <lineage>
        <taxon>Eukaryota</taxon>
        <taxon>Fungi</taxon>
        <taxon>Dikarya</taxon>
        <taxon>Basidiomycota</taxon>
        <taxon>Agaricomycotina</taxon>
        <taxon>Agaricomycetes</taxon>
        <taxon>Agaricomycetidae</taxon>
        <taxon>Agaricales</taxon>
        <taxon>Agaricales incertae sedis</taxon>
        <taxon>Dendrothele</taxon>
    </lineage>
</organism>
<dbReference type="PRINTS" id="PR01217">
    <property type="entry name" value="PRICHEXTENSN"/>
</dbReference>
<proteinExistence type="predicted"/>
<keyword evidence="3" id="KW-1185">Reference proteome</keyword>
<evidence type="ECO:0000313" key="3">
    <source>
        <dbReference type="Proteomes" id="UP000297245"/>
    </source>
</evidence>
<feature type="compositionally biased region" description="Polar residues" evidence="1">
    <location>
        <begin position="166"/>
        <end position="204"/>
    </location>
</feature>
<feature type="compositionally biased region" description="Pro residues" evidence="1">
    <location>
        <begin position="342"/>
        <end position="352"/>
    </location>
</feature>
<dbReference type="OrthoDB" id="2874149at2759"/>
<feature type="compositionally biased region" description="Polar residues" evidence="1">
    <location>
        <begin position="429"/>
        <end position="442"/>
    </location>
</feature>
<evidence type="ECO:0000313" key="2">
    <source>
        <dbReference type="EMBL" id="THV00870.1"/>
    </source>
</evidence>
<feature type="region of interest" description="Disordered" evidence="1">
    <location>
        <begin position="220"/>
        <end position="256"/>
    </location>
</feature>
<name>A0A4S8ME88_DENBC</name>
<feature type="compositionally biased region" description="Polar residues" evidence="1">
    <location>
        <begin position="274"/>
        <end position="286"/>
    </location>
</feature>